<keyword evidence="2" id="KW-0808">Transferase</keyword>
<evidence type="ECO:0000256" key="3">
    <source>
        <dbReference type="ARBA" id="ARBA00022898"/>
    </source>
</evidence>
<keyword evidence="3" id="KW-0663">Pyridoxal phosphate</keyword>
<sequence>MTPLTTSKDSIGHRRRCRLHLRNQSWRLKMVELKGHRSMGGVQSSIYNAMPLTGVGKLVAFMKDFQAQHALIVPRAFLR</sequence>
<gene>
    <name evidence="5" type="ORF">V6N11_076477</name>
</gene>
<name>A0ABR2Q6D5_9ROSI</name>
<dbReference type="PANTHER" id="PTHR43247:SF1">
    <property type="entry name" value="PHOSPHOSERINE AMINOTRANSFERASE"/>
    <property type="match status" value="1"/>
</dbReference>
<evidence type="ECO:0000256" key="4">
    <source>
        <dbReference type="ARBA" id="ARBA00029440"/>
    </source>
</evidence>
<comment type="cofactor">
    <cofactor evidence="1">
        <name>pyridoxal 5'-phosphate</name>
        <dbReference type="ChEBI" id="CHEBI:597326"/>
    </cofactor>
</comment>
<evidence type="ECO:0000313" key="5">
    <source>
        <dbReference type="EMBL" id="KAK8996235.1"/>
    </source>
</evidence>
<dbReference type="Gene3D" id="3.90.1150.10">
    <property type="entry name" value="Aspartate Aminotransferase, domain 1"/>
    <property type="match status" value="1"/>
</dbReference>
<evidence type="ECO:0000256" key="1">
    <source>
        <dbReference type="ARBA" id="ARBA00001933"/>
    </source>
</evidence>
<evidence type="ECO:0000256" key="2">
    <source>
        <dbReference type="ARBA" id="ARBA00022679"/>
    </source>
</evidence>
<keyword evidence="6" id="KW-1185">Reference proteome</keyword>
<dbReference type="PANTHER" id="PTHR43247">
    <property type="entry name" value="PHOSPHOSERINE AMINOTRANSFERASE"/>
    <property type="match status" value="1"/>
</dbReference>
<evidence type="ECO:0000313" key="6">
    <source>
        <dbReference type="Proteomes" id="UP001396334"/>
    </source>
</evidence>
<proteinExistence type="predicted"/>
<dbReference type="Proteomes" id="UP001396334">
    <property type="component" value="Unassembled WGS sequence"/>
</dbReference>
<accession>A0ABR2Q6D5</accession>
<dbReference type="EMBL" id="JBBPBN010000045">
    <property type="protein sequence ID" value="KAK8996235.1"/>
    <property type="molecule type" value="Genomic_DNA"/>
</dbReference>
<dbReference type="InterPro" id="IPR022278">
    <property type="entry name" value="Pser_aminoTfrase"/>
</dbReference>
<protein>
    <submittedName>
        <fullName evidence="5">Uncharacterized protein</fullName>
    </submittedName>
</protein>
<dbReference type="InterPro" id="IPR015422">
    <property type="entry name" value="PyrdxlP-dep_Trfase_small"/>
</dbReference>
<organism evidence="5 6">
    <name type="scientific">Hibiscus sabdariffa</name>
    <name type="common">roselle</name>
    <dbReference type="NCBI Taxonomy" id="183260"/>
    <lineage>
        <taxon>Eukaryota</taxon>
        <taxon>Viridiplantae</taxon>
        <taxon>Streptophyta</taxon>
        <taxon>Embryophyta</taxon>
        <taxon>Tracheophyta</taxon>
        <taxon>Spermatophyta</taxon>
        <taxon>Magnoliopsida</taxon>
        <taxon>eudicotyledons</taxon>
        <taxon>Gunneridae</taxon>
        <taxon>Pentapetalae</taxon>
        <taxon>rosids</taxon>
        <taxon>malvids</taxon>
        <taxon>Malvales</taxon>
        <taxon>Malvaceae</taxon>
        <taxon>Malvoideae</taxon>
        <taxon>Hibiscus</taxon>
    </lineage>
</organism>
<comment type="pathway">
    <text evidence="4">Amino-acid biosynthesis.</text>
</comment>
<comment type="caution">
    <text evidence="5">The sequence shown here is derived from an EMBL/GenBank/DDBJ whole genome shotgun (WGS) entry which is preliminary data.</text>
</comment>
<reference evidence="5 6" key="1">
    <citation type="journal article" date="2024" name="G3 (Bethesda)">
        <title>Genome assembly of Hibiscus sabdariffa L. provides insights into metabolisms of medicinal natural products.</title>
        <authorList>
            <person name="Kim T."/>
        </authorList>
    </citation>
    <scope>NUCLEOTIDE SEQUENCE [LARGE SCALE GENOMIC DNA]</scope>
    <source>
        <strain evidence="5">TK-2024</strain>
        <tissue evidence="5">Old leaves</tissue>
    </source>
</reference>